<feature type="non-terminal residue" evidence="1">
    <location>
        <position position="1"/>
    </location>
</feature>
<dbReference type="AlphaFoldDB" id="X1S6J7"/>
<protein>
    <submittedName>
        <fullName evidence="1">Uncharacterized protein</fullName>
    </submittedName>
</protein>
<gene>
    <name evidence="1" type="ORF">S12H4_34040</name>
</gene>
<name>X1S6J7_9ZZZZ</name>
<organism evidence="1">
    <name type="scientific">marine sediment metagenome</name>
    <dbReference type="NCBI Taxonomy" id="412755"/>
    <lineage>
        <taxon>unclassified sequences</taxon>
        <taxon>metagenomes</taxon>
        <taxon>ecological metagenomes</taxon>
    </lineage>
</organism>
<accession>X1S6J7</accession>
<dbReference type="EMBL" id="BARW01020109">
    <property type="protein sequence ID" value="GAI88672.1"/>
    <property type="molecule type" value="Genomic_DNA"/>
</dbReference>
<reference evidence="1" key="1">
    <citation type="journal article" date="2014" name="Front. Microbiol.">
        <title>High frequency of phylogenetically diverse reductive dehalogenase-homologous genes in deep subseafloor sedimentary metagenomes.</title>
        <authorList>
            <person name="Kawai M."/>
            <person name="Futagami T."/>
            <person name="Toyoda A."/>
            <person name="Takaki Y."/>
            <person name="Nishi S."/>
            <person name="Hori S."/>
            <person name="Arai W."/>
            <person name="Tsubouchi T."/>
            <person name="Morono Y."/>
            <person name="Uchiyama I."/>
            <person name="Ito T."/>
            <person name="Fujiyama A."/>
            <person name="Inagaki F."/>
            <person name="Takami H."/>
        </authorList>
    </citation>
    <scope>NUCLEOTIDE SEQUENCE</scope>
    <source>
        <strain evidence="1">Expedition CK06-06</strain>
    </source>
</reference>
<sequence>VYWYNIHRGLFLQETELTWKTICEAWAKNDFEGRAVTIAFIDRMRQLIWDEPFFVAWAAKPEQRY</sequence>
<comment type="caution">
    <text evidence="1">The sequence shown here is derived from an EMBL/GenBank/DDBJ whole genome shotgun (WGS) entry which is preliminary data.</text>
</comment>
<evidence type="ECO:0000313" key="1">
    <source>
        <dbReference type="EMBL" id="GAI88672.1"/>
    </source>
</evidence>
<proteinExistence type="predicted"/>